<evidence type="ECO:0000256" key="4">
    <source>
        <dbReference type="ARBA" id="ARBA00022801"/>
    </source>
</evidence>
<keyword evidence="7 8" id="KW-0472">Membrane</keyword>
<dbReference type="Proteomes" id="UP000887578">
    <property type="component" value="Unplaced"/>
</dbReference>
<dbReference type="GO" id="GO:0006465">
    <property type="term" value="P:signal peptide processing"/>
    <property type="evidence" value="ECO:0007669"/>
    <property type="project" value="TreeGrafter"/>
</dbReference>
<evidence type="ECO:0000256" key="6">
    <source>
        <dbReference type="ARBA" id="ARBA00022989"/>
    </source>
</evidence>
<dbReference type="SMART" id="SM00730">
    <property type="entry name" value="PSN"/>
    <property type="match status" value="1"/>
</dbReference>
<reference evidence="10" key="1">
    <citation type="submission" date="2022-11" db="UniProtKB">
        <authorList>
            <consortium name="WormBaseParasite"/>
        </authorList>
    </citation>
    <scope>IDENTIFICATION</scope>
</reference>
<feature type="transmembrane region" description="Helical" evidence="8">
    <location>
        <begin position="65"/>
        <end position="83"/>
    </location>
</feature>
<evidence type="ECO:0000256" key="1">
    <source>
        <dbReference type="ARBA" id="ARBA00004477"/>
    </source>
</evidence>
<dbReference type="InterPro" id="IPR007369">
    <property type="entry name" value="Peptidase_A22B_SPP"/>
</dbReference>
<organism evidence="9 10">
    <name type="scientific">Panagrolaimus davidi</name>
    <dbReference type="NCBI Taxonomy" id="227884"/>
    <lineage>
        <taxon>Eukaryota</taxon>
        <taxon>Metazoa</taxon>
        <taxon>Ecdysozoa</taxon>
        <taxon>Nematoda</taxon>
        <taxon>Chromadorea</taxon>
        <taxon>Rhabditida</taxon>
        <taxon>Tylenchina</taxon>
        <taxon>Panagrolaimomorpha</taxon>
        <taxon>Panagrolaimoidea</taxon>
        <taxon>Panagrolaimidae</taxon>
        <taxon>Panagrolaimus</taxon>
    </lineage>
</organism>
<evidence type="ECO:0000313" key="10">
    <source>
        <dbReference type="WBParaSite" id="PDA_v2.g6804.t1"/>
    </source>
</evidence>
<feature type="transmembrane region" description="Helical" evidence="8">
    <location>
        <begin position="103"/>
        <end position="125"/>
    </location>
</feature>
<comment type="subcellular location">
    <subcellularLocation>
        <location evidence="1">Endoplasmic reticulum membrane</location>
        <topology evidence="1">Multi-pass membrane protein</topology>
    </subcellularLocation>
</comment>
<dbReference type="AlphaFoldDB" id="A0A914QTD0"/>
<dbReference type="PANTHER" id="PTHR12174">
    <property type="entry name" value="SIGNAL PEPTIDE PEPTIDASE"/>
    <property type="match status" value="1"/>
</dbReference>
<dbReference type="GO" id="GO:0033619">
    <property type="term" value="P:membrane protein proteolysis"/>
    <property type="evidence" value="ECO:0007669"/>
    <property type="project" value="TreeGrafter"/>
</dbReference>
<sequence length="194" mass="21955">MGIEMLHVASFKAGAILLFGLFFYDIFWVFGTDVMTTVAKSIDAPILLMFPQDLLAHGWQKASKHGMLGLGDIVIPGIFIALLRRFDAHIFEKDTTKQKPRYYFAATMIAYTVGLFATIAIMHHFKAAQPALLYLVPACLITPLALSLIRGEFSQLWNYSEEHITERFDSIKKAEKEKIENANQKKNKQAKKTN</sequence>
<dbReference type="GO" id="GO:0098554">
    <property type="term" value="C:cytoplasmic side of endoplasmic reticulum membrane"/>
    <property type="evidence" value="ECO:0007669"/>
    <property type="project" value="TreeGrafter"/>
</dbReference>
<dbReference type="GO" id="GO:0098553">
    <property type="term" value="C:lumenal side of endoplasmic reticulum membrane"/>
    <property type="evidence" value="ECO:0007669"/>
    <property type="project" value="TreeGrafter"/>
</dbReference>
<keyword evidence="4" id="KW-0378">Hydrolase</keyword>
<evidence type="ECO:0000256" key="7">
    <source>
        <dbReference type="ARBA" id="ARBA00023136"/>
    </source>
</evidence>
<keyword evidence="9" id="KW-1185">Reference proteome</keyword>
<proteinExistence type="inferred from homology"/>
<dbReference type="GO" id="GO:0042500">
    <property type="term" value="F:aspartic endopeptidase activity, intramembrane cleaving"/>
    <property type="evidence" value="ECO:0007669"/>
    <property type="project" value="InterPro"/>
</dbReference>
<evidence type="ECO:0000313" key="9">
    <source>
        <dbReference type="Proteomes" id="UP000887578"/>
    </source>
</evidence>
<accession>A0A914QTD0</accession>
<feature type="transmembrane region" description="Helical" evidence="8">
    <location>
        <begin position="131"/>
        <end position="149"/>
    </location>
</feature>
<evidence type="ECO:0000256" key="3">
    <source>
        <dbReference type="ARBA" id="ARBA00022692"/>
    </source>
</evidence>
<keyword evidence="5" id="KW-0256">Endoplasmic reticulum</keyword>
<keyword evidence="3 8" id="KW-0812">Transmembrane</keyword>
<evidence type="ECO:0000256" key="5">
    <source>
        <dbReference type="ARBA" id="ARBA00022824"/>
    </source>
</evidence>
<evidence type="ECO:0000256" key="2">
    <source>
        <dbReference type="ARBA" id="ARBA00006859"/>
    </source>
</evidence>
<dbReference type="InterPro" id="IPR006639">
    <property type="entry name" value="Preselin/SPP"/>
</dbReference>
<evidence type="ECO:0000256" key="8">
    <source>
        <dbReference type="SAM" id="Phobius"/>
    </source>
</evidence>
<comment type="similarity">
    <text evidence="2">Belongs to the peptidase A22B family.</text>
</comment>
<dbReference type="Pfam" id="PF04258">
    <property type="entry name" value="Peptidase_A22B"/>
    <property type="match status" value="1"/>
</dbReference>
<dbReference type="PANTHER" id="PTHR12174:SF23">
    <property type="entry name" value="MINOR HISTOCOMPATIBILITY ANTIGEN H13"/>
    <property type="match status" value="1"/>
</dbReference>
<name>A0A914QTD0_9BILA</name>
<dbReference type="WBParaSite" id="PDA_v2.g6804.t1">
    <property type="protein sequence ID" value="PDA_v2.g6804.t1"/>
    <property type="gene ID" value="PDA_v2.g6804"/>
</dbReference>
<keyword evidence="6 8" id="KW-1133">Transmembrane helix</keyword>
<protein>
    <submittedName>
        <fullName evidence="10">Minor histocompatibility antigen H13</fullName>
    </submittedName>
</protein>